<gene>
    <name evidence="12" type="primary">trmU</name>
    <name evidence="9" type="synonym">mnmA</name>
    <name evidence="12" type="ORF">SMPSPU_116</name>
</gene>
<keyword evidence="3 9" id="KW-0819">tRNA processing</keyword>
<dbReference type="Gene3D" id="2.40.30.10">
    <property type="entry name" value="Translation factors"/>
    <property type="match status" value="1"/>
</dbReference>
<name>A0AAD1EXB1_9FLAO</name>
<dbReference type="InterPro" id="IPR023382">
    <property type="entry name" value="MnmA-like_central_sf"/>
</dbReference>
<dbReference type="InterPro" id="IPR004506">
    <property type="entry name" value="MnmA-like"/>
</dbReference>
<proteinExistence type="inferred from homology"/>
<evidence type="ECO:0000256" key="8">
    <source>
        <dbReference type="ARBA" id="ARBA00051542"/>
    </source>
</evidence>
<evidence type="ECO:0000259" key="10">
    <source>
        <dbReference type="Pfam" id="PF20258"/>
    </source>
</evidence>
<dbReference type="GO" id="GO:0103016">
    <property type="term" value="F:tRNA-uridine 2-sulfurtransferase activity"/>
    <property type="evidence" value="ECO:0007669"/>
    <property type="project" value="UniProtKB-EC"/>
</dbReference>
<dbReference type="GO" id="GO:0005737">
    <property type="term" value="C:cytoplasm"/>
    <property type="evidence" value="ECO:0007669"/>
    <property type="project" value="UniProtKB-SubCell"/>
</dbReference>
<accession>A0AAD1EXB1</accession>
<dbReference type="Pfam" id="PF20259">
    <property type="entry name" value="tRNA_Me_trans_M"/>
    <property type="match status" value="1"/>
</dbReference>
<dbReference type="PANTHER" id="PTHR11933:SF5">
    <property type="entry name" value="MITOCHONDRIAL TRNA-SPECIFIC 2-THIOURIDYLASE 1"/>
    <property type="match status" value="1"/>
</dbReference>
<dbReference type="CDD" id="cd01998">
    <property type="entry name" value="MnmA_TRMU-like"/>
    <property type="match status" value="1"/>
</dbReference>
<dbReference type="Pfam" id="PF03054">
    <property type="entry name" value="tRNA_Me_trans"/>
    <property type="match status" value="1"/>
</dbReference>
<evidence type="ECO:0000313" key="12">
    <source>
        <dbReference type="EMBL" id="BAO66279.1"/>
    </source>
</evidence>
<dbReference type="Pfam" id="PF20258">
    <property type="entry name" value="tRNA_Me_trans_C"/>
    <property type="match status" value="1"/>
</dbReference>
<comment type="catalytic activity">
    <reaction evidence="8 9">
        <text>S-sulfanyl-L-cysteinyl-[protein] + uridine(34) in tRNA + AH2 + ATP = 2-thiouridine(34) in tRNA + L-cysteinyl-[protein] + A + AMP + diphosphate + H(+)</text>
        <dbReference type="Rhea" id="RHEA:47032"/>
        <dbReference type="Rhea" id="RHEA-COMP:10131"/>
        <dbReference type="Rhea" id="RHEA-COMP:11726"/>
        <dbReference type="Rhea" id="RHEA-COMP:11727"/>
        <dbReference type="Rhea" id="RHEA-COMP:11728"/>
        <dbReference type="ChEBI" id="CHEBI:13193"/>
        <dbReference type="ChEBI" id="CHEBI:15378"/>
        <dbReference type="ChEBI" id="CHEBI:17499"/>
        <dbReference type="ChEBI" id="CHEBI:29950"/>
        <dbReference type="ChEBI" id="CHEBI:30616"/>
        <dbReference type="ChEBI" id="CHEBI:33019"/>
        <dbReference type="ChEBI" id="CHEBI:61963"/>
        <dbReference type="ChEBI" id="CHEBI:65315"/>
        <dbReference type="ChEBI" id="CHEBI:87170"/>
        <dbReference type="ChEBI" id="CHEBI:456215"/>
        <dbReference type="EC" id="2.8.1.13"/>
    </reaction>
</comment>
<comment type="function">
    <text evidence="9">Catalyzes the 2-thiolation of uridine at the wobble position (U34) of tRNA, leading to the formation of s(2)U34.</text>
</comment>
<sequence length="387" mass="45439">MKRVIVGMSGGVDSSVAALLLKQKGYDVIGIYLKYYNINNKCPWREDSIDAMLVSQSLKIPFYIIDITKNYKKLIINYIYKEYKKGLTPNPDILCNSKIKFKIFLEKSIFFKSDLIATGHYVRKEKIKKNGKIYYKIISGIDDNKDQSYFLCNLNQDQIKNSIFPLGNLNKKKVREIANKYNLINAKKKDSQGICFIGKIKFLNFLKKKLVEKKGDIIEINKNNHIYKYDKYKFSSKKELLFFLSKKIKYKKEYGKIIGKHIGVHYFTKGQRKGLKIGGYKYPLFIIEKDIINNILYVGMGKNHPGLYTKVICIKKKNIHWMNENFIKKKIEVECRIRYRQNFQKATLFIKKNYLYVEFEIPQLAVNAGQFIVWYINNEIIGSGLIE</sequence>
<feature type="binding site" evidence="9">
    <location>
        <position position="33"/>
    </location>
    <ligand>
        <name>ATP</name>
        <dbReference type="ChEBI" id="CHEBI:30616"/>
    </ligand>
</feature>
<keyword evidence="6 9" id="KW-0694">RNA-binding</keyword>
<dbReference type="PANTHER" id="PTHR11933">
    <property type="entry name" value="TRNA 5-METHYLAMINOMETHYL-2-THIOURIDYLATE -METHYLTRANSFERASE"/>
    <property type="match status" value="1"/>
</dbReference>
<dbReference type="KEGG" id="smup:SMPSPU_116"/>
<dbReference type="EMBL" id="AP013293">
    <property type="protein sequence ID" value="BAO66279.1"/>
    <property type="molecule type" value="Genomic_DNA"/>
</dbReference>
<dbReference type="HAMAP" id="MF_00144">
    <property type="entry name" value="tRNA_thiouridyl_MnmA"/>
    <property type="match status" value="1"/>
</dbReference>
<dbReference type="EC" id="2.8.1.13" evidence="9"/>
<evidence type="ECO:0000256" key="4">
    <source>
        <dbReference type="ARBA" id="ARBA00022741"/>
    </source>
</evidence>
<feature type="binding site" evidence="9">
    <location>
        <position position="119"/>
    </location>
    <ligand>
        <name>ATP</name>
        <dbReference type="ChEBI" id="CHEBI:30616"/>
    </ligand>
</feature>
<keyword evidence="9" id="KW-0963">Cytoplasm</keyword>
<dbReference type="GO" id="GO:0002143">
    <property type="term" value="P:tRNA wobble position uridine thiolation"/>
    <property type="evidence" value="ECO:0007669"/>
    <property type="project" value="TreeGrafter"/>
</dbReference>
<keyword evidence="2 9" id="KW-0808">Transferase</keyword>
<feature type="binding site" evidence="9">
    <location>
        <begin position="7"/>
        <end position="14"/>
    </location>
    <ligand>
        <name>ATP</name>
        <dbReference type="ChEBI" id="CHEBI:30616"/>
    </ligand>
</feature>
<dbReference type="RefSeq" id="WP_041093832.1">
    <property type="nucleotide sequence ID" value="NZ_AP013293.1"/>
</dbReference>
<evidence type="ECO:0000256" key="5">
    <source>
        <dbReference type="ARBA" id="ARBA00022840"/>
    </source>
</evidence>
<keyword evidence="5 9" id="KW-0067">ATP-binding</keyword>
<evidence type="ECO:0000256" key="2">
    <source>
        <dbReference type="ARBA" id="ARBA00022679"/>
    </source>
</evidence>
<dbReference type="SUPFAM" id="SSF52402">
    <property type="entry name" value="Adenine nucleotide alpha hydrolases-like"/>
    <property type="match status" value="1"/>
</dbReference>
<evidence type="ECO:0000256" key="3">
    <source>
        <dbReference type="ARBA" id="ARBA00022694"/>
    </source>
</evidence>
<comment type="subcellular location">
    <subcellularLocation>
        <location evidence="9">Cytoplasm</location>
    </subcellularLocation>
</comment>
<feature type="domain" description="tRNA-specific 2-thiouridylase MnmA-like central" evidence="11">
    <location>
        <begin position="252"/>
        <end position="299"/>
    </location>
</feature>
<feature type="region of interest" description="Interaction with tRNA" evidence="9">
    <location>
        <begin position="338"/>
        <end position="339"/>
    </location>
</feature>
<comment type="similarity">
    <text evidence="9">Belongs to the MnmA/TRMU family.</text>
</comment>
<organism evidence="12 13">
    <name type="scientific">Candidatus Karelsulcia muelleri PSPU</name>
    <dbReference type="NCBI Taxonomy" id="1189303"/>
    <lineage>
        <taxon>Bacteria</taxon>
        <taxon>Pseudomonadati</taxon>
        <taxon>Bacteroidota</taxon>
        <taxon>Flavobacteriia</taxon>
        <taxon>Flavobacteriales</taxon>
        <taxon>Candidatus Karelsulcia</taxon>
    </lineage>
</organism>
<protein>
    <recommendedName>
        <fullName evidence="9">tRNA-specific 2-thiouridylase MnmA</fullName>
        <ecNumber evidence="9">2.8.1.13</ecNumber>
    </recommendedName>
</protein>
<dbReference type="InterPro" id="IPR046884">
    <property type="entry name" value="MnmA-like_central"/>
</dbReference>
<keyword evidence="4 9" id="KW-0547">Nucleotide-binding</keyword>
<dbReference type="NCBIfam" id="TIGR00420">
    <property type="entry name" value="trmU"/>
    <property type="match status" value="1"/>
</dbReference>
<evidence type="ECO:0000256" key="1">
    <source>
        <dbReference type="ARBA" id="ARBA00022555"/>
    </source>
</evidence>
<comment type="caution">
    <text evidence="9">Lacks conserved residue(s) required for the propagation of feature annotation.</text>
</comment>
<evidence type="ECO:0000256" key="9">
    <source>
        <dbReference type="HAMAP-Rule" id="MF_00144"/>
    </source>
</evidence>
<dbReference type="GO" id="GO:0005524">
    <property type="term" value="F:ATP binding"/>
    <property type="evidence" value="ECO:0007669"/>
    <property type="project" value="UniProtKB-KW"/>
</dbReference>
<feature type="active site" description="Cysteine persulfide intermediate" evidence="9">
    <location>
        <position position="195"/>
    </location>
</feature>
<dbReference type="Gene3D" id="2.30.30.280">
    <property type="entry name" value="Adenine nucleotide alpha hydrolases-like domains"/>
    <property type="match status" value="1"/>
</dbReference>
<keyword evidence="7" id="KW-1015">Disulfide bond</keyword>
<evidence type="ECO:0000256" key="6">
    <source>
        <dbReference type="ARBA" id="ARBA00022884"/>
    </source>
</evidence>
<dbReference type="Gene3D" id="3.40.50.620">
    <property type="entry name" value="HUPs"/>
    <property type="match status" value="1"/>
</dbReference>
<dbReference type="InterPro" id="IPR046885">
    <property type="entry name" value="MnmA-like_C"/>
</dbReference>
<feature type="site" description="Interaction with tRNA" evidence="9">
    <location>
        <position position="120"/>
    </location>
</feature>
<evidence type="ECO:0000313" key="13">
    <source>
        <dbReference type="Proteomes" id="UP000031659"/>
    </source>
</evidence>
<feature type="domain" description="tRNA-specific 2-thiouridylase MnmA-like C-terminal" evidence="10">
    <location>
        <begin position="313"/>
        <end position="386"/>
    </location>
</feature>
<dbReference type="InterPro" id="IPR014729">
    <property type="entry name" value="Rossmann-like_a/b/a_fold"/>
</dbReference>
<feature type="region of interest" description="Interaction with target base in tRNA" evidence="9">
    <location>
        <begin position="90"/>
        <end position="92"/>
    </location>
</feature>
<feature type="site" description="Interaction with tRNA" evidence="9">
    <location>
        <position position="370"/>
    </location>
</feature>
<evidence type="ECO:0000256" key="7">
    <source>
        <dbReference type="ARBA" id="ARBA00023157"/>
    </source>
</evidence>
<feature type="active site" description="Nucleophile" evidence="9">
    <location>
        <position position="95"/>
    </location>
</feature>
<evidence type="ECO:0000259" key="11">
    <source>
        <dbReference type="Pfam" id="PF20259"/>
    </source>
</evidence>
<feature type="region of interest" description="Interaction with tRNA" evidence="9">
    <location>
        <begin position="145"/>
        <end position="147"/>
    </location>
</feature>
<dbReference type="AlphaFoldDB" id="A0AAD1EXB1"/>
<reference evidence="12 13" key="1">
    <citation type="journal article" date="2014" name="ISME J.">
        <title>Swapping symbionts in spittlebugs: evolutionary replacement of a reduced genome symbiont.</title>
        <authorList>
            <person name="Koga R."/>
            <person name="Moran N.A."/>
        </authorList>
    </citation>
    <scope>NUCLEOTIDE SEQUENCE [LARGE SCALE GENOMIC DNA]</scope>
    <source>
        <strain evidence="12 13">PSPU</strain>
    </source>
</reference>
<dbReference type="Proteomes" id="UP000031659">
    <property type="component" value="Chromosome"/>
</dbReference>
<dbReference type="GO" id="GO:0000049">
    <property type="term" value="F:tRNA binding"/>
    <property type="evidence" value="ECO:0007669"/>
    <property type="project" value="UniProtKB-KW"/>
</dbReference>
<keyword evidence="1 9" id="KW-0820">tRNA-binding</keyword>
<dbReference type="NCBIfam" id="NF001138">
    <property type="entry name" value="PRK00143.1"/>
    <property type="match status" value="1"/>
</dbReference>